<reference evidence="1 2" key="1">
    <citation type="journal article" date="2015" name="Genome Biol. Evol.">
        <title>Phylogenomic analyses indicate that early fungi evolved digesting cell walls of algal ancestors of land plants.</title>
        <authorList>
            <person name="Chang Y."/>
            <person name="Wang S."/>
            <person name="Sekimoto S."/>
            <person name="Aerts A.L."/>
            <person name="Choi C."/>
            <person name="Clum A."/>
            <person name="LaButti K.M."/>
            <person name="Lindquist E.A."/>
            <person name="Yee Ngan C."/>
            <person name="Ohm R.A."/>
            <person name="Salamov A.A."/>
            <person name="Grigoriev I.V."/>
            <person name="Spatafora J.W."/>
            <person name="Berbee M.L."/>
        </authorList>
    </citation>
    <scope>NUCLEOTIDE SEQUENCE [LARGE SCALE GENOMIC DNA]</scope>
    <source>
        <strain evidence="1 2">NRRL 28638</strain>
    </source>
</reference>
<dbReference type="Proteomes" id="UP000070444">
    <property type="component" value="Unassembled WGS sequence"/>
</dbReference>
<dbReference type="EMBL" id="KQ964772">
    <property type="protein sequence ID" value="KXN66065.1"/>
    <property type="molecule type" value="Genomic_DNA"/>
</dbReference>
<evidence type="ECO:0000313" key="1">
    <source>
        <dbReference type="EMBL" id="KXN66065.1"/>
    </source>
</evidence>
<protein>
    <submittedName>
        <fullName evidence="1">Uncharacterized protein</fullName>
    </submittedName>
</protein>
<dbReference type="AlphaFoldDB" id="A0A137NTE2"/>
<accession>A0A137NTE2</accession>
<sequence length="362" mass="42414">MNEILRGEPFPPRESKFTVPDPGAPPIVELGDFFRNIPINSTIMRDLDKIETILNPSQVTKTYLLTLYFSQFHIVNPYFLKLEFLKRLSIQGDIILHAIYFGAYFVYPHYNKLLDDKLCDEMISLVKKNIWKPSIKYITACLIIMRSLLHRGRLYDIQYILKLIRPTLDILGFPNNPYSKSDQLKYTFELLSNGLFELDIVVAMLLHKPIILTLEKILNSNVNIKAKIILQLDPRENLSNPLNQLKAYCSVIYKDYHLRSILPVWHHLYQLKRFNVIFATNAHIRATVRGQLLPILERMQLDLINQINKFDNLMGFENKEVKCKKDEIILWFLWIIHWSKAMLPPEKTSIEVAIHKPSINRG</sequence>
<name>A0A137NTE2_CONC2</name>
<keyword evidence="2" id="KW-1185">Reference proteome</keyword>
<proteinExistence type="predicted"/>
<evidence type="ECO:0000313" key="2">
    <source>
        <dbReference type="Proteomes" id="UP000070444"/>
    </source>
</evidence>
<gene>
    <name evidence="1" type="ORF">CONCODRAFT_133198</name>
</gene>
<organism evidence="1 2">
    <name type="scientific">Conidiobolus coronatus (strain ATCC 28846 / CBS 209.66 / NRRL 28638)</name>
    <name type="common">Delacroixia coronata</name>
    <dbReference type="NCBI Taxonomy" id="796925"/>
    <lineage>
        <taxon>Eukaryota</taxon>
        <taxon>Fungi</taxon>
        <taxon>Fungi incertae sedis</taxon>
        <taxon>Zoopagomycota</taxon>
        <taxon>Entomophthoromycotina</taxon>
        <taxon>Entomophthoromycetes</taxon>
        <taxon>Entomophthorales</taxon>
        <taxon>Ancylistaceae</taxon>
        <taxon>Conidiobolus</taxon>
    </lineage>
</organism>